<reference evidence="2 3" key="1">
    <citation type="submission" date="2015-10" db="EMBL/GenBank/DDBJ databases">
        <title>Draft genome sequence of Streptomyces griseoruber DSM 40281, type strain for the species Streptomyces griseoruber.</title>
        <authorList>
            <person name="Ruckert C."/>
            <person name="Winkler A."/>
            <person name="Kalinowski J."/>
            <person name="Kampfer P."/>
            <person name="Glaeser S."/>
        </authorList>
    </citation>
    <scope>NUCLEOTIDE SEQUENCE [LARGE SCALE GENOMIC DNA]</scope>
    <source>
        <strain evidence="2 3">DSM 40281</strain>
    </source>
</reference>
<accession>A0A101T441</accession>
<feature type="region of interest" description="Disordered" evidence="1">
    <location>
        <begin position="91"/>
        <end position="137"/>
    </location>
</feature>
<comment type="caution">
    <text evidence="2">The sequence shown here is derived from an EMBL/GenBank/DDBJ whole genome shotgun (WGS) entry which is preliminary data.</text>
</comment>
<sequence>MPCPRCEAFTEVMPGEYPDDCAAAFPPADPAALTGIGARRHAMALRAGQDAVAGWVTRLFGRGTCAGCETVFDLADSAARVCGLVRERRAGVRWGPGGRPGPRPSPEGGARPGGAGKLQPGRARVLPRARVNRSAGR</sequence>
<dbReference type="AlphaFoldDB" id="A0A101T441"/>
<dbReference type="EMBL" id="LMWW01000013">
    <property type="protein sequence ID" value="KUN85374.1"/>
    <property type="molecule type" value="Genomic_DNA"/>
</dbReference>
<dbReference type="STRING" id="1943.AQJ64_11720"/>
<dbReference type="Proteomes" id="UP000052982">
    <property type="component" value="Unassembled WGS sequence"/>
</dbReference>
<organism evidence="2 3">
    <name type="scientific">Streptomyces griseoruber</name>
    <dbReference type="NCBI Taxonomy" id="1943"/>
    <lineage>
        <taxon>Bacteria</taxon>
        <taxon>Bacillati</taxon>
        <taxon>Actinomycetota</taxon>
        <taxon>Actinomycetes</taxon>
        <taxon>Kitasatosporales</taxon>
        <taxon>Streptomycetaceae</taxon>
        <taxon>Streptomyces</taxon>
    </lineage>
</organism>
<feature type="compositionally biased region" description="Basic residues" evidence="1">
    <location>
        <begin position="125"/>
        <end position="137"/>
    </location>
</feature>
<evidence type="ECO:0000256" key="1">
    <source>
        <dbReference type="SAM" id="MobiDB-lite"/>
    </source>
</evidence>
<protein>
    <submittedName>
        <fullName evidence="2">Uncharacterized protein</fullName>
    </submittedName>
</protein>
<evidence type="ECO:0000313" key="2">
    <source>
        <dbReference type="EMBL" id="KUN85374.1"/>
    </source>
</evidence>
<evidence type="ECO:0000313" key="3">
    <source>
        <dbReference type="Proteomes" id="UP000052982"/>
    </source>
</evidence>
<proteinExistence type="predicted"/>
<name>A0A101T441_9ACTN</name>
<gene>
    <name evidence="2" type="ORF">AQJ64_11720</name>
</gene>
<keyword evidence="3" id="KW-1185">Reference proteome</keyword>